<organism evidence="3 4">
    <name type="scientific">Clostridium saccharoperbutylacetonicum N1-4(HMT)</name>
    <dbReference type="NCBI Taxonomy" id="931276"/>
    <lineage>
        <taxon>Bacteria</taxon>
        <taxon>Bacillati</taxon>
        <taxon>Bacillota</taxon>
        <taxon>Clostridia</taxon>
        <taxon>Eubacteriales</taxon>
        <taxon>Clostridiaceae</taxon>
        <taxon>Clostridium</taxon>
    </lineage>
</organism>
<evidence type="ECO:0000259" key="2">
    <source>
        <dbReference type="Pfam" id="PF01757"/>
    </source>
</evidence>
<protein>
    <submittedName>
        <fullName evidence="3">Putative acyltransferase</fullName>
    </submittedName>
</protein>
<evidence type="ECO:0000313" key="3">
    <source>
        <dbReference type="EMBL" id="AGF56795.1"/>
    </source>
</evidence>
<keyword evidence="1" id="KW-0812">Transmembrane</keyword>
<keyword evidence="1" id="KW-0472">Membrane</keyword>
<dbReference type="EMBL" id="CP004121">
    <property type="protein sequence ID" value="AGF56795.1"/>
    <property type="molecule type" value="Genomic_DNA"/>
</dbReference>
<dbReference type="Proteomes" id="UP000011728">
    <property type="component" value="Chromosome"/>
</dbReference>
<dbReference type="GO" id="GO:0016747">
    <property type="term" value="F:acyltransferase activity, transferring groups other than amino-acyl groups"/>
    <property type="evidence" value="ECO:0007669"/>
    <property type="project" value="InterPro"/>
</dbReference>
<evidence type="ECO:0000256" key="1">
    <source>
        <dbReference type="SAM" id="Phobius"/>
    </source>
</evidence>
<dbReference type="OrthoDB" id="1938901at2"/>
<reference evidence="3 4" key="1">
    <citation type="submission" date="2013-02" db="EMBL/GenBank/DDBJ databases">
        <title>Genome sequence of Clostridium saccharoperbutylacetonicum N1-4(HMT).</title>
        <authorList>
            <person name="Poehlein A."/>
            <person name="Daniel R."/>
        </authorList>
    </citation>
    <scope>NUCLEOTIDE SEQUENCE [LARGE SCALE GENOMIC DNA]</scope>
    <source>
        <strain evidence="4">N1-4(HMT)</strain>
    </source>
</reference>
<keyword evidence="4" id="KW-1185">Reference proteome</keyword>
<dbReference type="eggNOG" id="COG3936">
    <property type="taxonomic scope" value="Bacteria"/>
</dbReference>
<feature type="transmembrane region" description="Helical" evidence="1">
    <location>
        <begin position="128"/>
        <end position="148"/>
    </location>
</feature>
<dbReference type="AlphaFoldDB" id="M1LUP6"/>
<feature type="transmembrane region" description="Helical" evidence="1">
    <location>
        <begin position="227"/>
        <end position="246"/>
    </location>
</feature>
<dbReference type="RefSeq" id="WP_015393114.1">
    <property type="nucleotide sequence ID" value="NC_020291.1"/>
</dbReference>
<dbReference type="Pfam" id="PF01757">
    <property type="entry name" value="Acyl_transf_3"/>
    <property type="match status" value="1"/>
</dbReference>
<sequence length="325" mass="37135">MEQNIGILREDTNQIKGIAILLVLLGHSRMWFQISDIIPNRMTTAGAWGVAIFLTLSGYGLTESFFKNGLSISFIKRRVIKVILPYAAVSALWFIVDFIAFHQTTSIKNVITTLLGVLLYEPYLDPTMWYITFMLFWYVVFFIIFLLPVHKGLKVAILLLVAFLLQHNTINLNSNWEYNYFTFPIGVLISYLKPIIFNKNSRIIINNTAIIVLLIISPYTIEFSNYTEISIAGICVTLWVITLISMLDYKSKILGFLGYISFEIYLLEGVIGGKYREIIGLGVTIRAFIAYLFITICLAYVFKKLQIFIGKISKKTIYEKANFAA</sequence>
<dbReference type="InterPro" id="IPR002656">
    <property type="entry name" value="Acyl_transf_3_dom"/>
</dbReference>
<feature type="transmembrane region" description="Helical" evidence="1">
    <location>
        <begin position="15"/>
        <end position="32"/>
    </location>
</feature>
<feature type="transmembrane region" description="Helical" evidence="1">
    <location>
        <begin position="44"/>
        <end position="62"/>
    </location>
</feature>
<feature type="domain" description="Acyltransferase 3" evidence="2">
    <location>
        <begin position="14"/>
        <end position="302"/>
    </location>
</feature>
<dbReference type="PATRIC" id="fig|931276.5.peg.3051"/>
<feature type="transmembrane region" description="Helical" evidence="1">
    <location>
        <begin position="83"/>
        <end position="101"/>
    </location>
</feature>
<feature type="transmembrane region" description="Helical" evidence="1">
    <location>
        <begin position="203"/>
        <end position="221"/>
    </location>
</feature>
<evidence type="ECO:0000313" key="4">
    <source>
        <dbReference type="Proteomes" id="UP000011728"/>
    </source>
</evidence>
<accession>M1LUP6</accession>
<dbReference type="KEGG" id="csr:Cspa_c30340"/>
<feature type="transmembrane region" description="Helical" evidence="1">
    <location>
        <begin position="278"/>
        <end position="302"/>
    </location>
</feature>
<feature type="transmembrane region" description="Helical" evidence="1">
    <location>
        <begin position="178"/>
        <end position="196"/>
    </location>
</feature>
<name>M1LUP6_9CLOT</name>
<feature type="transmembrane region" description="Helical" evidence="1">
    <location>
        <begin position="155"/>
        <end position="172"/>
    </location>
</feature>
<gene>
    <name evidence="3" type="ORF">Cspa_c30340</name>
</gene>
<proteinExistence type="predicted"/>
<keyword evidence="1" id="KW-1133">Transmembrane helix</keyword>
<dbReference type="STRING" id="36745.CLSAP_27710"/>
<feature type="transmembrane region" description="Helical" evidence="1">
    <location>
        <begin position="253"/>
        <end position="272"/>
    </location>
</feature>
<keyword evidence="3" id="KW-0808">Transferase</keyword>
<keyword evidence="3" id="KW-0012">Acyltransferase</keyword>
<dbReference type="HOGENOM" id="CLU_854456_0_0_9"/>